<dbReference type="EMBL" id="CM029039">
    <property type="protein sequence ID" value="KAG2644479.1"/>
    <property type="molecule type" value="Genomic_DNA"/>
</dbReference>
<reference evidence="1" key="1">
    <citation type="submission" date="2020-05" db="EMBL/GenBank/DDBJ databases">
        <title>WGS assembly of Panicum virgatum.</title>
        <authorList>
            <person name="Lovell J.T."/>
            <person name="Jenkins J."/>
            <person name="Shu S."/>
            <person name="Juenger T.E."/>
            <person name="Schmutz J."/>
        </authorList>
    </citation>
    <scope>NUCLEOTIDE SEQUENCE</scope>
    <source>
        <strain evidence="1">AP13</strain>
    </source>
</reference>
<organism evidence="1 2">
    <name type="scientific">Panicum virgatum</name>
    <name type="common">Blackwell switchgrass</name>
    <dbReference type="NCBI Taxonomy" id="38727"/>
    <lineage>
        <taxon>Eukaryota</taxon>
        <taxon>Viridiplantae</taxon>
        <taxon>Streptophyta</taxon>
        <taxon>Embryophyta</taxon>
        <taxon>Tracheophyta</taxon>
        <taxon>Spermatophyta</taxon>
        <taxon>Magnoliopsida</taxon>
        <taxon>Liliopsida</taxon>
        <taxon>Poales</taxon>
        <taxon>Poaceae</taxon>
        <taxon>PACMAD clade</taxon>
        <taxon>Panicoideae</taxon>
        <taxon>Panicodae</taxon>
        <taxon>Paniceae</taxon>
        <taxon>Panicinae</taxon>
        <taxon>Panicum</taxon>
        <taxon>Panicum sect. Hiantes</taxon>
    </lineage>
</organism>
<dbReference type="Proteomes" id="UP000823388">
    <property type="component" value="Chromosome 2K"/>
</dbReference>
<evidence type="ECO:0000313" key="1">
    <source>
        <dbReference type="EMBL" id="KAG2644479.1"/>
    </source>
</evidence>
<comment type="caution">
    <text evidence="1">The sequence shown here is derived from an EMBL/GenBank/DDBJ whole genome shotgun (WGS) entry which is preliminary data.</text>
</comment>
<keyword evidence="2" id="KW-1185">Reference proteome</keyword>
<proteinExistence type="predicted"/>
<accession>A0A8T0WMY2</accession>
<sequence>MALHIRFGVLLNSAMGEKLDELLRREDNRALLKGFEDTRALRGLRSPTSSARRLKRAWPARRFTALRSVTTRYVAIHVTHLLSSLLDVLQVQLFDILPDESYAVMARLP</sequence>
<evidence type="ECO:0000313" key="2">
    <source>
        <dbReference type="Proteomes" id="UP000823388"/>
    </source>
</evidence>
<protein>
    <submittedName>
        <fullName evidence="1">Uncharacterized protein</fullName>
    </submittedName>
</protein>
<name>A0A8T0WMY2_PANVG</name>
<dbReference type="AlphaFoldDB" id="A0A8T0WMY2"/>
<gene>
    <name evidence="1" type="ORF">PVAP13_2KG203271</name>
</gene>